<dbReference type="Proteomes" id="UP000638462">
    <property type="component" value="Unassembled WGS sequence"/>
</dbReference>
<dbReference type="SUPFAM" id="SSF48619">
    <property type="entry name" value="Phospholipase A2, PLA2"/>
    <property type="match status" value="1"/>
</dbReference>
<organism evidence="2 3">
    <name type="scientific">Pseudoalteromonas gelatinilytica</name>
    <dbReference type="NCBI Taxonomy" id="1703256"/>
    <lineage>
        <taxon>Bacteria</taxon>
        <taxon>Pseudomonadati</taxon>
        <taxon>Pseudomonadota</taxon>
        <taxon>Gammaproteobacteria</taxon>
        <taxon>Alteromonadales</taxon>
        <taxon>Pseudoalteromonadaceae</taxon>
        <taxon>Pseudoalteromonas</taxon>
    </lineage>
</organism>
<evidence type="ECO:0000313" key="2">
    <source>
        <dbReference type="EMBL" id="GGE87796.1"/>
    </source>
</evidence>
<proteinExistence type="predicted"/>
<name>A0ABQ1TBB0_9GAMM</name>
<dbReference type="RefSeq" id="WP_306441536.1">
    <property type="nucleotide sequence ID" value="NZ_BMIT01000003.1"/>
</dbReference>
<accession>A0ABQ1TBB0</accession>
<feature type="chain" id="PRO_5046180003" evidence="1">
    <location>
        <begin position="24"/>
        <end position="139"/>
    </location>
</feature>
<reference evidence="3" key="1">
    <citation type="journal article" date="2019" name="Int. J. Syst. Evol. Microbiol.">
        <title>The Global Catalogue of Microorganisms (GCM) 10K type strain sequencing project: providing services to taxonomists for standard genome sequencing and annotation.</title>
        <authorList>
            <consortium name="The Broad Institute Genomics Platform"/>
            <consortium name="The Broad Institute Genome Sequencing Center for Infectious Disease"/>
            <person name="Wu L."/>
            <person name="Ma J."/>
        </authorList>
    </citation>
    <scope>NUCLEOTIDE SEQUENCE [LARGE SCALE GENOMIC DNA]</scope>
    <source>
        <strain evidence="3">CGMCC 1.15394</strain>
    </source>
</reference>
<dbReference type="InterPro" id="IPR036444">
    <property type="entry name" value="PLipase_A2_dom_sf"/>
</dbReference>
<gene>
    <name evidence="2" type="ORF">GCM10008027_10860</name>
</gene>
<comment type="caution">
    <text evidence="2">The sequence shown here is derived from an EMBL/GenBank/DDBJ whole genome shotgun (WGS) entry which is preliminary data.</text>
</comment>
<evidence type="ECO:0000313" key="3">
    <source>
        <dbReference type="Proteomes" id="UP000638462"/>
    </source>
</evidence>
<sequence>MANYPNVILGLMLLFHVSITSSAELKPFTTDGCSSFPDGTLAHKQLWLACCTAHDLAYWQGGTFKQREQADIDLKECVVKVGEQEIAVLMLAGVRVGGTPFLPTSFRWGYGWPYPKFYGELTAQERLQVESRLAELKTK</sequence>
<keyword evidence="1" id="KW-0732">Signal</keyword>
<keyword evidence="3" id="KW-1185">Reference proteome</keyword>
<evidence type="ECO:0000256" key="1">
    <source>
        <dbReference type="SAM" id="SignalP"/>
    </source>
</evidence>
<dbReference type="EMBL" id="BMIT01000003">
    <property type="protein sequence ID" value="GGE87796.1"/>
    <property type="molecule type" value="Genomic_DNA"/>
</dbReference>
<feature type="signal peptide" evidence="1">
    <location>
        <begin position="1"/>
        <end position="23"/>
    </location>
</feature>
<protein>
    <submittedName>
        <fullName evidence="2">Uncharacterized protein</fullName>
    </submittedName>
</protein>